<dbReference type="Pfam" id="PF06908">
    <property type="entry name" value="YpsA"/>
    <property type="match status" value="1"/>
</dbReference>
<dbReference type="EMBL" id="JQBP01000001">
    <property type="protein sequence ID" value="KRN75741.1"/>
    <property type="molecule type" value="Genomic_DNA"/>
</dbReference>
<dbReference type="Proteomes" id="UP000051655">
    <property type="component" value="Unassembled WGS sequence"/>
</dbReference>
<proteinExistence type="inferred from homology"/>
<dbReference type="PANTHER" id="PTHR38440">
    <property type="entry name" value="UPF0398 PROTEIN YPSA"/>
    <property type="match status" value="1"/>
</dbReference>
<dbReference type="PIRSF" id="PIRSF021290">
    <property type="entry name" value="DUF1273"/>
    <property type="match status" value="1"/>
</dbReference>
<accession>A0A0R2JNX8</accession>
<name>A0A0R2JNX8_9LACO</name>
<dbReference type="Gene3D" id="3.40.50.450">
    <property type="match status" value="1"/>
</dbReference>
<dbReference type="PANTHER" id="PTHR38440:SF1">
    <property type="entry name" value="UPF0398 PROTEIN SPR0331"/>
    <property type="match status" value="1"/>
</dbReference>
<comment type="caution">
    <text evidence="2">The sequence shown here is derived from an EMBL/GenBank/DDBJ whole genome shotgun (WGS) entry which is preliminary data.</text>
</comment>
<dbReference type="HAMAP" id="MF_01575">
    <property type="entry name" value="UPF0398"/>
    <property type="match status" value="1"/>
</dbReference>
<reference evidence="2 3" key="1">
    <citation type="journal article" date="2015" name="Genome Announc.">
        <title>Expanding the biotechnology potential of lactobacilli through comparative genomics of 213 strains and associated genera.</title>
        <authorList>
            <person name="Sun Z."/>
            <person name="Harris H.M."/>
            <person name="McCann A."/>
            <person name="Guo C."/>
            <person name="Argimon S."/>
            <person name="Zhang W."/>
            <person name="Yang X."/>
            <person name="Jeffery I.B."/>
            <person name="Cooney J.C."/>
            <person name="Kagawa T.F."/>
            <person name="Liu W."/>
            <person name="Song Y."/>
            <person name="Salvetti E."/>
            <person name="Wrobel A."/>
            <person name="Rasinkangas P."/>
            <person name="Parkhill J."/>
            <person name="Rea M.C."/>
            <person name="O'Sullivan O."/>
            <person name="Ritari J."/>
            <person name="Douillard F.P."/>
            <person name="Paul Ross R."/>
            <person name="Yang R."/>
            <person name="Briner A.E."/>
            <person name="Felis G.E."/>
            <person name="de Vos W.M."/>
            <person name="Barrangou R."/>
            <person name="Klaenhammer T.R."/>
            <person name="Caufield P.W."/>
            <person name="Cui Y."/>
            <person name="Zhang H."/>
            <person name="O'Toole P.W."/>
        </authorList>
    </citation>
    <scope>NUCLEOTIDE SEQUENCE [LARGE SCALE GENOMIC DNA]</scope>
    <source>
        <strain evidence="2 3">DSM 20593</strain>
    </source>
</reference>
<evidence type="ECO:0000313" key="3">
    <source>
        <dbReference type="Proteomes" id="UP000051655"/>
    </source>
</evidence>
<evidence type="ECO:0000256" key="1">
    <source>
        <dbReference type="HAMAP-Rule" id="MF_01575"/>
    </source>
</evidence>
<dbReference type="PATRIC" id="fig|1616.3.peg.243"/>
<dbReference type="SUPFAM" id="SSF102405">
    <property type="entry name" value="MCP/YpsA-like"/>
    <property type="match status" value="1"/>
</dbReference>
<comment type="similarity">
    <text evidence="1">Belongs to the UPF0398 family.</text>
</comment>
<keyword evidence="3" id="KW-1185">Reference proteome</keyword>
<sequence>MSNQLKNPLVGGILQKGLKKMERIWITGFRSFELGVFGAKDPKVTVLKFALKKQLTSAIEDGATWLITGGQLGIEQYALEVGNQLRTEYPEFKTALMTPFQDFGQNWNENNRALLGALQASVDFTQAVSQKPYQDPSQLKNYQNFMLQHTERAIVVYDQQAETSKVQYTVQAIQNYQKHTDYEVTLIDFDRLQEYSEEYAETLNDWE</sequence>
<dbReference type="STRING" id="1616.IV73_GL000239"/>
<organism evidence="2 3">
    <name type="scientific">Weissella kandleri</name>
    <dbReference type="NCBI Taxonomy" id="1616"/>
    <lineage>
        <taxon>Bacteria</taxon>
        <taxon>Bacillati</taxon>
        <taxon>Bacillota</taxon>
        <taxon>Bacilli</taxon>
        <taxon>Lactobacillales</taxon>
        <taxon>Lactobacillaceae</taxon>
        <taxon>Weissella</taxon>
    </lineage>
</organism>
<dbReference type="InterPro" id="IPR010697">
    <property type="entry name" value="YspA"/>
</dbReference>
<evidence type="ECO:0000313" key="2">
    <source>
        <dbReference type="EMBL" id="KRN75741.1"/>
    </source>
</evidence>
<protein>
    <recommendedName>
        <fullName evidence="1">UPF0398 protein IV73_GL000239</fullName>
    </recommendedName>
</protein>
<dbReference type="AlphaFoldDB" id="A0A0R2JNX8"/>
<dbReference type="NCBIfam" id="NF010181">
    <property type="entry name" value="PRK13660.1"/>
    <property type="match status" value="1"/>
</dbReference>
<gene>
    <name evidence="2" type="ORF">IV73_GL000239</name>
</gene>